<name>A0A8C5HUD4_GOUWI</name>
<dbReference type="InterPro" id="IPR018154">
    <property type="entry name" value="TLV/ENV_coat_polyprotein"/>
</dbReference>
<dbReference type="AlphaFoldDB" id="A0A8C5HUD4"/>
<dbReference type="Gene3D" id="1.10.287.210">
    <property type="match status" value="1"/>
</dbReference>
<sequence length="103" mass="11131">MGCGINRGRTYPTPPALMIETLQYRLHMLLNLTVSVDTKLNDRTYATAQFAIQNRMAIDMSLASTGGVCAMVGPTCCTYIPNNSSESIEDSLQSLLLAEKGGL</sequence>
<proteinExistence type="predicted"/>
<dbReference type="Proteomes" id="UP000694680">
    <property type="component" value="Chromosome 5"/>
</dbReference>
<evidence type="ECO:0000313" key="2">
    <source>
        <dbReference type="Proteomes" id="UP000694680"/>
    </source>
</evidence>
<reference evidence="1" key="3">
    <citation type="submission" date="2025-09" db="UniProtKB">
        <authorList>
            <consortium name="Ensembl"/>
        </authorList>
    </citation>
    <scope>IDENTIFICATION</scope>
</reference>
<reference evidence="1" key="2">
    <citation type="submission" date="2025-08" db="UniProtKB">
        <authorList>
            <consortium name="Ensembl"/>
        </authorList>
    </citation>
    <scope>IDENTIFICATION</scope>
</reference>
<keyword evidence="2" id="KW-1185">Reference proteome</keyword>
<evidence type="ECO:0000313" key="1">
    <source>
        <dbReference type="Ensembl" id="ENSGWIP00000049807.1"/>
    </source>
</evidence>
<dbReference type="PANTHER" id="PTHR10424">
    <property type="entry name" value="VIRAL ENVELOPE PROTEIN"/>
    <property type="match status" value="1"/>
</dbReference>
<protein>
    <submittedName>
        <fullName evidence="1">Uncharacterized protein</fullName>
    </submittedName>
</protein>
<dbReference type="SUPFAM" id="SSF58069">
    <property type="entry name" value="Virus ectodomain"/>
    <property type="match status" value="1"/>
</dbReference>
<reference evidence="1" key="1">
    <citation type="submission" date="2020-06" db="EMBL/GenBank/DDBJ databases">
        <authorList>
            <consortium name="Wellcome Sanger Institute Data Sharing"/>
        </authorList>
    </citation>
    <scope>NUCLEOTIDE SEQUENCE [LARGE SCALE GENOMIC DNA]</scope>
</reference>
<accession>A0A8C5HUD4</accession>
<dbReference type="Ensembl" id="ENSGWIT00000053823.1">
    <property type="protein sequence ID" value="ENSGWIP00000049807.1"/>
    <property type="gene ID" value="ENSGWIG00000024276.1"/>
</dbReference>
<organism evidence="1 2">
    <name type="scientific">Gouania willdenowi</name>
    <name type="common">Blunt-snouted clingfish</name>
    <name type="synonym">Lepadogaster willdenowi</name>
    <dbReference type="NCBI Taxonomy" id="441366"/>
    <lineage>
        <taxon>Eukaryota</taxon>
        <taxon>Metazoa</taxon>
        <taxon>Chordata</taxon>
        <taxon>Craniata</taxon>
        <taxon>Vertebrata</taxon>
        <taxon>Euteleostomi</taxon>
        <taxon>Actinopterygii</taxon>
        <taxon>Neopterygii</taxon>
        <taxon>Teleostei</taxon>
        <taxon>Neoteleostei</taxon>
        <taxon>Acanthomorphata</taxon>
        <taxon>Ovalentaria</taxon>
        <taxon>Blenniimorphae</taxon>
        <taxon>Blenniiformes</taxon>
        <taxon>Gobiesocoidei</taxon>
        <taxon>Gobiesocidae</taxon>
        <taxon>Gobiesocinae</taxon>
        <taxon>Gouania</taxon>
    </lineage>
</organism>